<keyword evidence="8 12" id="KW-0472">Membrane</keyword>
<feature type="compositionally biased region" description="Polar residues" evidence="11">
    <location>
        <begin position="479"/>
        <end position="488"/>
    </location>
</feature>
<feature type="domain" description="Major facilitator superfamily (MFS) profile" evidence="13">
    <location>
        <begin position="14"/>
        <end position="427"/>
    </location>
</feature>
<feature type="transmembrane region" description="Helical" evidence="12">
    <location>
        <begin position="87"/>
        <end position="108"/>
    </location>
</feature>
<dbReference type="Pfam" id="PF00083">
    <property type="entry name" value="Sugar_tr"/>
    <property type="match status" value="1"/>
</dbReference>
<evidence type="ECO:0000256" key="4">
    <source>
        <dbReference type="ARBA" id="ARBA00022475"/>
    </source>
</evidence>
<protein>
    <recommendedName>
        <fullName evidence="10">Putative proline/betaine transporter</fullName>
    </recommendedName>
</protein>
<dbReference type="AlphaFoldDB" id="A0AAU8DHY1"/>
<dbReference type="Pfam" id="PF07690">
    <property type="entry name" value="MFS_1"/>
    <property type="match status" value="1"/>
</dbReference>
<keyword evidence="3" id="KW-0813">Transport</keyword>
<name>A0AAU8DHY1_9ACTN</name>
<accession>A0AAU8DHY1</accession>
<dbReference type="Gene3D" id="1.20.1250.20">
    <property type="entry name" value="MFS general substrate transporter like domains"/>
    <property type="match status" value="2"/>
</dbReference>
<keyword evidence="6" id="KW-0769">Symport</keyword>
<keyword evidence="5 12" id="KW-0812">Transmembrane</keyword>
<evidence type="ECO:0000256" key="8">
    <source>
        <dbReference type="ARBA" id="ARBA00023136"/>
    </source>
</evidence>
<evidence type="ECO:0000256" key="9">
    <source>
        <dbReference type="ARBA" id="ARBA00037295"/>
    </source>
</evidence>
<feature type="transmembrane region" description="Helical" evidence="12">
    <location>
        <begin position="400"/>
        <end position="421"/>
    </location>
</feature>
<evidence type="ECO:0000256" key="10">
    <source>
        <dbReference type="ARBA" id="ARBA00039918"/>
    </source>
</evidence>
<feature type="transmembrane region" description="Helical" evidence="12">
    <location>
        <begin position="367"/>
        <end position="394"/>
    </location>
</feature>
<evidence type="ECO:0000256" key="12">
    <source>
        <dbReference type="SAM" id="Phobius"/>
    </source>
</evidence>
<evidence type="ECO:0000256" key="2">
    <source>
        <dbReference type="ARBA" id="ARBA00008240"/>
    </source>
</evidence>
<feature type="compositionally biased region" description="Basic and acidic residues" evidence="11">
    <location>
        <begin position="466"/>
        <end position="478"/>
    </location>
</feature>
<dbReference type="PROSITE" id="PS50850">
    <property type="entry name" value="MFS"/>
    <property type="match status" value="1"/>
</dbReference>
<sequence>MSTAVVHTKQPRKAAVAAWAGSSLEYYDFFLYGTIAALVFPKIFFDPSDPTTATLASLATFGAGYLARPVGSLLLGHIGDKVGRKKVLVGTLLLMGISTFLIGCLPTYGTIGIWAPALLVVLRLLQGLSAAGEQAGASSMSFEHAPDHRRGFFTSWTLSGTVGGQVLATAVVLVLSANLSPAQLLSWGWRIPFWLSAVVVLVGFLIRRRLAETPAFEVQAEKGKVAAVPLKVLFRDHRRGLVRVFFAAFIGSVGTLFNVFGLAFATGPAYGNGISITSMLWLSLVSNFVAIFTIPLFGGLSDRIGRKKIFITGIAGSAVSLSVFFWAITTGSLPLVFITGIVFNGLTFAMVNAAWPATYAEIFPTRVRLSGIAVGTQFAFPLAGFTPTIAVALAGGSANGWAAAAGLGAVICLIAGISVALGRETFATPAAELGTHRPLAETSTPAAHPAAPENFEAIARQIEGSRAPDARVTPETHRASGSPTGLLD</sequence>
<dbReference type="FunFam" id="1.20.1250.20:FF:000001">
    <property type="entry name" value="Dicarboxylate MFS transporter"/>
    <property type="match status" value="1"/>
</dbReference>
<evidence type="ECO:0000313" key="14">
    <source>
        <dbReference type="EMBL" id="XCG61816.1"/>
    </source>
</evidence>
<feature type="transmembrane region" description="Helical" evidence="12">
    <location>
        <begin position="114"/>
        <end position="132"/>
    </location>
</feature>
<feature type="transmembrane region" description="Helical" evidence="12">
    <location>
        <begin position="276"/>
        <end position="297"/>
    </location>
</feature>
<evidence type="ECO:0000256" key="7">
    <source>
        <dbReference type="ARBA" id="ARBA00022989"/>
    </source>
</evidence>
<dbReference type="InterPro" id="IPR020846">
    <property type="entry name" value="MFS_dom"/>
</dbReference>
<dbReference type="InterPro" id="IPR011701">
    <property type="entry name" value="MFS"/>
</dbReference>
<feature type="transmembrane region" description="Helical" evidence="12">
    <location>
        <begin position="309"/>
        <end position="329"/>
    </location>
</feature>
<feature type="transmembrane region" description="Helical" evidence="12">
    <location>
        <begin position="335"/>
        <end position="355"/>
    </location>
</feature>
<feature type="region of interest" description="Disordered" evidence="11">
    <location>
        <begin position="463"/>
        <end position="488"/>
    </location>
</feature>
<dbReference type="RefSeq" id="WP_353647432.1">
    <property type="nucleotide sequence ID" value="NZ_CP159218.1"/>
</dbReference>
<evidence type="ECO:0000256" key="1">
    <source>
        <dbReference type="ARBA" id="ARBA00004651"/>
    </source>
</evidence>
<dbReference type="EMBL" id="CP159218">
    <property type="protein sequence ID" value="XCG61816.1"/>
    <property type="molecule type" value="Genomic_DNA"/>
</dbReference>
<comment type="similarity">
    <text evidence="2">Belongs to the major facilitator superfamily. Metabolite:H+ Symporter (MHS) family (TC 2.A.1.6) family.</text>
</comment>
<dbReference type="GO" id="GO:0005886">
    <property type="term" value="C:plasma membrane"/>
    <property type="evidence" value="ECO:0007669"/>
    <property type="project" value="UniProtKB-SubCell"/>
</dbReference>
<dbReference type="GO" id="GO:0015293">
    <property type="term" value="F:symporter activity"/>
    <property type="evidence" value="ECO:0007669"/>
    <property type="project" value="UniProtKB-KW"/>
</dbReference>
<dbReference type="InterPro" id="IPR005828">
    <property type="entry name" value="MFS_sugar_transport-like"/>
</dbReference>
<feature type="transmembrane region" description="Helical" evidence="12">
    <location>
        <begin position="153"/>
        <end position="175"/>
    </location>
</feature>
<feature type="transmembrane region" description="Helical" evidence="12">
    <location>
        <begin position="187"/>
        <end position="206"/>
    </location>
</feature>
<evidence type="ECO:0000256" key="6">
    <source>
        <dbReference type="ARBA" id="ARBA00022847"/>
    </source>
</evidence>
<dbReference type="CDD" id="cd17369">
    <property type="entry name" value="MFS_ShiA_like"/>
    <property type="match status" value="1"/>
</dbReference>
<reference evidence="14" key="1">
    <citation type="submission" date="2024-05" db="EMBL/GenBank/DDBJ databases">
        <authorList>
            <person name="Cai S.Y."/>
            <person name="Jin L.M."/>
            <person name="Li H.R."/>
        </authorList>
    </citation>
    <scope>NUCLEOTIDE SEQUENCE</scope>
    <source>
        <strain evidence="14">A5-74</strain>
    </source>
</reference>
<dbReference type="InterPro" id="IPR036259">
    <property type="entry name" value="MFS_trans_sf"/>
</dbReference>
<comment type="function">
    <text evidence="9">May be a proton symporter involved in the uptake of osmolytes such as proline and glycine betaine.</text>
</comment>
<keyword evidence="7 12" id="KW-1133">Transmembrane helix</keyword>
<organism evidence="14">
    <name type="scientific">Nakamurella sp. A5-74</name>
    <dbReference type="NCBI Taxonomy" id="3158264"/>
    <lineage>
        <taxon>Bacteria</taxon>
        <taxon>Bacillati</taxon>
        <taxon>Actinomycetota</taxon>
        <taxon>Actinomycetes</taxon>
        <taxon>Nakamurellales</taxon>
        <taxon>Nakamurellaceae</taxon>
        <taxon>Nakamurella</taxon>
    </lineage>
</organism>
<proteinExistence type="inferred from homology"/>
<evidence type="ECO:0000256" key="11">
    <source>
        <dbReference type="SAM" id="MobiDB-lite"/>
    </source>
</evidence>
<evidence type="ECO:0000256" key="5">
    <source>
        <dbReference type="ARBA" id="ARBA00022692"/>
    </source>
</evidence>
<dbReference type="SUPFAM" id="SSF103473">
    <property type="entry name" value="MFS general substrate transporter"/>
    <property type="match status" value="1"/>
</dbReference>
<gene>
    <name evidence="14" type="ORF">ABLG96_10970</name>
</gene>
<dbReference type="PANTHER" id="PTHR43045:SF1">
    <property type="entry name" value="SHIKIMATE TRANSPORTER"/>
    <property type="match status" value="1"/>
</dbReference>
<feature type="transmembrane region" description="Helical" evidence="12">
    <location>
        <begin position="241"/>
        <end position="264"/>
    </location>
</feature>
<comment type="subcellular location">
    <subcellularLocation>
        <location evidence="1">Cell membrane</location>
        <topology evidence="1">Multi-pass membrane protein</topology>
    </subcellularLocation>
</comment>
<evidence type="ECO:0000256" key="3">
    <source>
        <dbReference type="ARBA" id="ARBA00022448"/>
    </source>
</evidence>
<keyword evidence="4" id="KW-1003">Cell membrane</keyword>
<evidence type="ECO:0000259" key="13">
    <source>
        <dbReference type="PROSITE" id="PS50850"/>
    </source>
</evidence>
<feature type="transmembrane region" description="Helical" evidence="12">
    <location>
        <begin position="51"/>
        <end position="75"/>
    </location>
</feature>
<dbReference type="PANTHER" id="PTHR43045">
    <property type="entry name" value="SHIKIMATE TRANSPORTER"/>
    <property type="match status" value="1"/>
</dbReference>